<feature type="non-terminal residue" evidence="1">
    <location>
        <position position="1"/>
    </location>
</feature>
<reference evidence="1" key="1">
    <citation type="journal article" date="2014" name="Front. Microbiol.">
        <title>High frequency of phylogenetically diverse reductive dehalogenase-homologous genes in deep subseafloor sedimentary metagenomes.</title>
        <authorList>
            <person name="Kawai M."/>
            <person name="Futagami T."/>
            <person name="Toyoda A."/>
            <person name="Takaki Y."/>
            <person name="Nishi S."/>
            <person name="Hori S."/>
            <person name="Arai W."/>
            <person name="Tsubouchi T."/>
            <person name="Morono Y."/>
            <person name="Uchiyama I."/>
            <person name="Ito T."/>
            <person name="Fujiyama A."/>
            <person name="Inagaki F."/>
            <person name="Takami H."/>
        </authorList>
    </citation>
    <scope>NUCLEOTIDE SEQUENCE</scope>
    <source>
        <strain evidence="1">Expedition CK06-06</strain>
    </source>
</reference>
<dbReference type="AlphaFoldDB" id="X1GSL7"/>
<sequence length="45" mass="5180">VPAKRQPAGRFETYKGSDTIVTVDCFDNYVIQLDVQHCGEFEWTD</sequence>
<comment type="caution">
    <text evidence="1">The sequence shown here is derived from an EMBL/GenBank/DDBJ whole genome shotgun (WGS) entry which is preliminary data.</text>
</comment>
<evidence type="ECO:0000313" key="1">
    <source>
        <dbReference type="EMBL" id="GAH60167.1"/>
    </source>
</evidence>
<dbReference type="EMBL" id="BARU01021413">
    <property type="protein sequence ID" value="GAH60167.1"/>
    <property type="molecule type" value="Genomic_DNA"/>
</dbReference>
<gene>
    <name evidence="1" type="ORF">S03H2_35045</name>
</gene>
<accession>X1GSL7</accession>
<protein>
    <submittedName>
        <fullName evidence="1">Uncharacterized protein</fullName>
    </submittedName>
</protein>
<name>X1GSL7_9ZZZZ</name>
<organism evidence="1">
    <name type="scientific">marine sediment metagenome</name>
    <dbReference type="NCBI Taxonomy" id="412755"/>
    <lineage>
        <taxon>unclassified sequences</taxon>
        <taxon>metagenomes</taxon>
        <taxon>ecological metagenomes</taxon>
    </lineage>
</organism>
<proteinExistence type="predicted"/>